<name>A0ACA9JVJ0_9GLOM</name>
<proteinExistence type="predicted"/>
<keyword evidence="2" id="KW-1185">Reference proteome</keyword>
<organism evidence="1 2">
    <name type="scientific">Acaulospora colombiana</name>
    <dbReference type="NCBI Taxonomy" id="27376"/>
    <lineage>
        <taxon>Eukaryota</taxon>
        <taxon>Fungi</taxon>
        <taxon>Fungi incertae sedis</taxon>
        <taxon>Mucoromycota</taxon>
        <taxon>Glomeromycotina</taxon>
        <taxon>Glomeromycetes</taxon>
        <taxon>Diversisporales</taxon>
        <taxon>Acaulosporaceae</taxon>
        <taxon>Acaulospora</taxon>
    </lineage>
</organism>
<evidence type="ECO:0000313" key="1">
    <source>
        <dbReference type="EMBL" id="CAG8438644.1"/>
    </source>
</evidence>
<accession>A0ACA9JVJ0</accession>
<sequence length="480" mass="54459">MPDVEDSQPPQVEPINEEGVRLRPAMQKKHVYFLVLTLEEALSYVTPPIYYALNASSSTSSTNAGGDPPIEVALWESFFDDVNGFTFDSTDPKQKFEKPQFTMYKNVRYEEDVRTAFQTNICEALNTLMGPDYEFSRWQDPQPGIPDFNCHYTIQLILCIEIKRGLVLREISGGNFSKFYQSSSKAQMVIQQIYNYMCDRQLQYGVLSTYDDHWFLRRPPETPSKLFVSLTLSSQSKSPTVLKAYAYIAKQARASVPSPHPNIISVPDSESSDATMKNRRIIRSMVPKKEDSTQGSSSNSANLPNQQNFSFADFEFKSLLGEGRSGKTILCEFCGEEIALKTVDLYKASPDILKEMQKEVKIYKDLKDIQGKYIPKLVCYGYYGGGWCYVIGTTLVGTHLSNDKKITTQQKSKALEALNEIHKRGVLHNDIREENVLLDSAGHVYLIDFGMADRPDPKKKRKLFEGEKLELSRLLDCYAA</sequence>
<gene>
    <name evidence="1" type="ORF">ACOLOM_LOCUS89</name>
</gene>
<dbReference type="Proteomes" id="UP000789525">
    <property type="component" value="Unassembled WGS sequence"/>
</dbReference>
<comment type="caution">
    <text evidence="1">The sequence shown here is derived from an EMBL/GenBank/DDBJ whole genome shotgun (WGS) entry which is preliminary data.</text>
</comment>
<dbReference type="EMBL" id="CAJVPT010000081">
    <property type="protein sequence ID" value="CAG8438644.1"/>
    <property type="molecule type" value="Genomic_DNA"/>
</dbReference>
<evidence type="ECO:0000313" key="2">
    <source>
        <dbReference type="Proteomes" id="UP000789525"/>
    </source>
</evidence>
<reference evidence="1" key="1">
    <citation type="submission" date="2021-06" db="EMBL/GenBank/DDBJ databases">
        <authorList>
            <person name="Kallberg Y."/>
            <person name="Tangrot J."/>
            <person name="Rosling A."/>
        </authorList>
    </citation>
    <scope>NUCLEOTIDE SEQUENCE</scope>
    <source>
        <strain evidence="1">CL356</strain>
    </source>
</reference>
<protein>
    <submittedName>
        <fullName evidence="1">629_t:CDS:1</fullName>
    </submittedName>
</protein>